<evidence type="ECO:0000256" key="1">
    <source>
        <dbReference type="ARBA" id="ARBA00011601"/>
    </source>
</evidence>
<protein>
    <submittedName>
        <fullName evidence="2">Isoaspartyl peptidase/L-asparaginase</fullName>
    </submittedName>
</protein>
<dbReference type="AlphaFoldDB" id="A0A5A7PF98"/>
<dbReference type="GO" id="GO:0016787">
    <property type="term" value="F:hydrolase activity"/>
    <property type="evidence" value="ECO:0007669"/>
    <property type="project" value="InterPro"/>
</dbReference>
<comment type="subunit">
    <text evidence="1">Heterotetramer of two alpha and two beta chains arranged as a dimer of alpha/beta heterodimers.</text>
</comment>
<gene>
    <name evidence="2" type="ORF">STAS_07410</name>
</gene>
<organism evidence="2 3">
    <name type="scientific">Striga asiatica</name>
    <name type="common">Asiatic witchweed</name>
    <name type="synonym">Buchnera asiatica</name>
    <dbReference type="NCBI Taxonomy" id="4170"/>
    <lineage>
        <taxon>Eukaryota</taxon>
        <taxon>Viridiplantae</taxon>
        <taxon>Streptophyta</taxon>
        <taxon>Embryophyta</taxon>
        <taxon>Tracheophyta</taxon>
        <taxon>Spermatophyta</taxon>
        <taxon>Magnoliopsida</taxon>
        <taxon>eudicotyledons</taxon>
        <taxon>Gunneridae</taxon>
        <taxon>Pentapetalae</taxon>
        <taxon>asterids</taxon>
        <taxon>lamiids</taxon>
        <taxon>Lamiales</taxon>
        <taxon>Orobanchaceae</taxon>
        <taxon>Buchnereae</taxon>
        <taxon>Striga</taxon>
    </lineage>
</organism>
<dbReference type="Proteomes" id="UP000325081">
    <property type="component" value="Unassembled WGS sequence"/>
</dbReference>
<dbReference type="EMBL" id="BKCP01004472">
    <property type="protein sequence ID" value="GER31410.1"/>
    <property type="molecule type" value="Genomic_DNA"/>
</dbReference>
<accession>A0A5A7PF98</accession>
<keyword evidence="3" id="KW-1185">Reference proteome</keyword>
<evidence type="ECO:0000313" key="2">
    <source>
        <dbReference type="EMBL" id="GER31410.1"/>
    </source>
</evidence>
<evidence type="ECO:0000313" key="3">
    <source>
        <dbReference type="Proteomes" id="UP000325081"/>
    </source>
</evidence>
<sequence length="158" mass="17428">MAEEEFSQEYVTPFTAATGVLPRSVVDRGDELEGAHGLLDRDVGVRTEGELQHLRKGLAVEMEASIMDGRGRRCGAASAVTTVKNPISTARLVRSISPQPVLKELRRSRVLNEIWGWDLTSGQFSGQGGDELDDEGLVEGPELELGDVKQQCRRRYDF</sequence>
<dbReference type="SUPFAM" id="SSF56235">
    <property type="entry name" value="N-terminal nucleophile aminohydrolases (Ntn hydrolases)"/>
    <property type="match status" value="1"/>
</dbReference>
<dbReference type="InterPro" id="IPR029055">
    <property type="entry name" value="Ntn_hydrolases_N"/>
</dbReference>
<proteinExistence type="predicted"/>
<reference evidence="3" key="1">
    <citation type="journal article" date="2019" name="Curr. Biol.">
        <title>Genome Sequence of Striga asiatica Provides Insight into the Evolution of Plant Parasitism.</title>
        <authorList>
            <person name="Yoshida S."/>
            <person name="Kim S."/>
            <person name="Wafula E.K."/>
            <person name="Tanskanen J."/>
            <person name="Kim Y.M."/>
            <person name="Honaas L."/>
            <person name="Yang Z."/>
            <person name="Spallek T."/>
            <person name="Conn C.E."/>
            <person name="Ichihashi Y."/>
            <person name="Cheong K."/>
            <person name="Cui S."/>
            <person name="Der J.P."/>
            <person name="Gundlach H."/>
            <person name="Jiao Y."/>
            <person name="Hori C."/>
            <person name="Ishida J.K."/>
            <person name="Kasahara H."/>
            <person name="Kiba T."/>
            <person name="Kim M.S."/>
            <person name="Koo N."/>
            <person name="Laohavisit A."/>
            <person name="Lee Y.H."/>
            <person name="Lumba S."/>
            <person name="McCourt P."/>
            <person name="Mortimer J.C."/>
            <person name="Mutuku J.M."/>
            <person name="Nomura T."/>
            <person name="Sasaki-Sekimoto Y."/>
            <person name="Seto Y."/>
            <person name="Wang Y."/>
            <person name="Wakatake T."/>
            <person name="Sakakibara H."/>
            <person name="Demura T."/>
            <person name="Yamaguchi S."/>
            <person name="Yoneyama K."/>
            <person name="Manabe R.I."/>
            <person name="Nelson D.C."/>
            <person name="Schulman A.H."/>
            <person name="Timko M.P."/>
            <person name="dePamphilis C.W."/>
            <person name="Choi D."/>
            <person name="Shirasu K."/>
        </authorList>
    </citation>
    <scope>NUCLEOTIDE SEQUENCE [LARGE SCALE GENOMIC DNA]</scope>
    <source>
        <strain evidence="3">cv. UVA1</strain>
    </source>
</reference>
<dbReference type="Pfam" id="PF01112">
    <property type="entry name" value="Asparaginase_2"/>
    <property type="match status" value="1"/>
</dbReference>
<dbReference type="OrthoDB" id="1612096at2759"/>
<name>A0A5A7PF98_STRAF</name>
<comment type="caution">
    <text evidence="2">The sequence shown here is derived from an EMBL/GenBank/DDBJ whole genome shotgun (WGS) entry which is preliminary data.</text>
</comment>
<dbReference type="InterPro" id="IPR000246">
    <property type="entry name" value="Peptidase_T2"/>
</dbReference>